<feature type="region of interest" description="Disordered" evidence="1">
    <location>
        <begin position="166"/>
        <end position="201"/>
    </location>
</feature>
<dbReference type="AlphaFoldDB" id="A0A0S7F1L1"/>
<protein>
    <submittedName>
        <fullName evidence="2">PPUP7134</fullName>
    </submittedName>
</protein>
<feature type="compositionally biased region" description="Polar residues" evidence="1">
    <location>
        <begin position="284"/>
        <end position="299"/>
    </location>
</feature>
<feature type="region of interest" description="Disordered" evidence="1">
    <location>
        <begin position="253"/>
        <end position="304"/>
    </location>
</feature>
<accession>A0A0S7F1L1</accession>
<feature type="compositionally biased region" description="Basic and acidic residues" evidence="1">
    <location>
        <begin position="179"/>
        <end position="191"/>
    </location>
</feature>
<name>A0A0S7F1L1_9TELE</name>
<feature type="non-terminal residue" evidence="2">
    <location>
        <position position="1"/>
    </location>
</feature>
<gene>
    <name evidence="2" type="primary">PPUP7134</name>
</gene>
<feature type="non-terminal residue" evidence="2">
    <location>
        <position position="317"/>
    </location>
</feature>
<proteinExistence type="predicted"/>
<evidence type="ECO:0000313" key="2">
    <source>
        <dbReference type="EMBL" id="JAO08153.1"/>
    </source>
</evidence>
<reference evidence="2" key="1">
    <citation type="submission" date="2014-12" db="EMBL/GenBank/DDBJ databases">
        <title>Parallel Evolution in Life History Adaptation Evident in the Tissue-Specific Poeciliopsis prolifica transcriptome.</title>
        <authorList>
            <person name="Jue N.K."/>
            <person name="Foley R.J."/>
            <person name="Obergfell C."/>
            <person name="Reznick D.N."/>
            <person name="O'Neill R.J."/>
            <person name="O'Neill M.J."/>
        </authorList>
    </citation>
    <scope>NUCLEOTIDE SEQUENCE</scope>
</reference>
<dbReference type="EMBL" id="GBYX01473506">
    <property type="protein sequence ID" value="JAO08153.1"/>
    <property type="molecule type" value="Transcribed_RNA"/>
</dbReference>
<evidence type="ECO:0000256" key="1">
    <source>
        <dbReference type="SAM" id="MobiDB-lite"/>
    </source>
</evidence>
<sequence>NTLETVDDKGDKQLSKSKRNKRTPLLWKSFPEEGACIDLSFFAENEIISNGPLAEQQSHQAALPSSGPKTFWKTLPDSEPHVDVSFFADIIGTQNASMVSPSEKATSHPKCECVAKLMEFELVHIAVQKYLMKQLDEMSAINKKLTAEIKKQKDMMRKILSVRRRRKSPMISVETQTESENRPQTVDHKSAAMETEQDAQETSNQLKLVPQTLSMQPAIHVLDTRCRLKPVRQTIFRQVEIFLFLRDQPSESQRADLNGQTKLYKTSKSQNRTESTKKPGSEFVTLNNDTFSGASSKQGVSVPGTEGLQTASVINQI</sequence>
<organism evidence="2">
    <name type="scientific">Poeciliopsis prolifica</name>
    <name type="common">blackstripe livebearer</name>
    <dbReference type="NCBI Taxonomy" id="188132"/>
    <lineage>
        <taxon>Eukaryota</taxon>
        <taxon>Metazoa</taxon>
        <taxon>Chordata</taxon>
        <taxon>Craniata</taxon>
        <taxon>Vertebrata</taxon>
        <taxon>Euteleostomi</taxon>
        <taxon>Actinopterygii</taxon>
        <taxon>Neopterygii</taxon>
        <taxon>Teleostei</taxon>
        <taxon>Neoteleostei</taxon>
        <taxon>Acanthomorphata</taxon>
        <taxon>Ovalentaria</taxon>
        <taxon>Atherinomorphae</taxon>
        <taxon>Cyprinodontiformes</taxon>
        <taxon>Poeciliidae</taxon>
        <taxon>Poeciliinae</taxon>
        <taxon>Poeciliopsis</taxon>
    </lineage>
</organism>
<feature type="compositionally biased region" description="Polar residues" evidence="1">
    <location>
        <begin position="258"/>
        <end position="273"/>
    </location>
</feature>